<organism evidence="1 2">
    <name type="scientific">Dendrobium nobile</name>
    <name type="common">Orchid</name>
    <dbReference type="NCBI Taxonomy" id="94219"/>
    <lineage>
        <taxon>Eukaryota</taxon>
        <taxon>Viridiplantae</taxon>
        <taxon>Streptophyta</taxon>
        <taxon>Embryophyta</taxon>
        <taxon>Tracheophyta</taxon>
        <taxon>Spermatophyta</taxon>
        <taxon>Magnoliopsida</taxon>
        <taxon>Liliopsida</taxon>
        <taxon>Asparagales</taxon>
        <taxon>Orchidaceae</taxon>
        <taxon>Epidendroideae</taxon>
        <taxon>Malaxideae</taxon>
        <taxon>Dendrobiinae</taxon>
        <taxon>Dendrobium</taxon>
    </lineage>
</organism>
<comment type="caution">
    <text evidence="1">The sequence shown here is derived from an EMBL/GenBank/DDBJ whole genome shotgun (WGS) entry which is preliminary data.</text>
</comment>
<dbReference type="EMBL" id="JAGYWB010000004">
    <property type="protein sequence ID" value="KAI0524607.1"/>
    <property type="molecule type" value="Genomic_DNA"/>
</dbReference>
<dbReference type="AlphaFoldDB" id="A0A8T3C4I0"/>
<evidence type="ECO:0008006" key="3">
    <source>
        <dbReference type="Google" id="ProtNLM"/>
    </source>
</evidence>
<protein>
    <recommendedName>
        <fullName evidence="3">DUF4283 domain-containing protein</fullName>
    </recommendedName>
</protein>
<evidence type="ECO:0000313" key="2">
    <source>
        <dbReference type="Proteomes" id="UP000829196"/>
    </source>
</evidence>
<accession>A0A8T3C4I0</accession>
<proteinExistence type="predicted"/>
<dbReference type="Proteomes" id="UP000829196">
    <property type="component" value="Unassembled WGS sequence"/>
</dbReference>
<keyword evidence="2" id="KW-1185">Reference proteome</keyword>
<sequence length="90" mass="10444">MAESINGLDWWSSSFSLEDMNGFTSPIWVHFPQLPLMYWDSFNIAHMTIMIGEPLWMDEHSSYWGQSSFARACVRINLTHKLSPWFGLSA</sequence>
<dbReference type="InterPro" id="IPR040256">
    <property type="entry name" value="At4g02000-like"/>
</dbReference>
<reference evidence="1" key="1">
    <citation type="journal article" date="2022" name="Front. Genet.">
        <title>Chromosome-Scale Assembly of the Dendrobium nobile Genome Provides Insights Into the Molecular Mechanism of the Biosynthesis of the Medicinal Active Ingredient of Dendrobium.</title>
        <authorList>
            <person name="Xu Q."/>
            <person name="Niu S.-C."/>
            <person name="Li K.-L."/>
            <person name="Zheng P.-J."/>
            <person name="Zhang X.-J."/>
            <person name="Jia Y."/>
            <person name="Liu Y."/>
            <person name="Niu Y.-X."/>
            <person name="Yu L.-H."/>
            <person name="Chen D.-F."/>
            <person name="Zhang G.-Q."/>
        </authorList>
    </citation>
    <scope>NUCLEOTIDE SEQUENCE</scope>
    <source>
        <tissue evidence="1">Leaf</tissue>
    </source>
</reference>
<evidence type="ECO:0000313" key="1">
    <source>
        <dbReference type="EMBL" id="KAI0524607.1"/>
    </source>
</evidence>
<gene>
    <name evidence="1" type="ORF">KFK09_003984</name>
</gene>
<dbReference type="PANTHER" id="PTHR31286">
    <property type="entry name" value="GLYCINE-RICH CELL WALL STRUCTURAL PROTEIN 1.8-LIKE"/>
    <property type="match status" value="1"/>
</dbReference>
<dbReference type="PANTHER" id="PTHR31286:SF180">
    <property type="entry name" value="OS10G0362600 PROTEIN"/>
    <property type="match status" value="1"/>
</dbReference>
<name>A0A8T3C4I0_DENNO</name>